<evidence type="ECO:0000313" key="4">
    <source>
        <dbReference type="EMBL" id="NKY52821.1"/>
    </source>
</evidence>
<organism evidence="4 5">
    <name type="scientific">Nocardia vermiculata</name>
    <dbReference type="NCBI Taxonomy" id="257274"/>
    <lineage>
        <taxon>Bacteria</taxon>
        <taxon>Bacillati</taxon>
        <taxon>Actinomycetota</taxon>
        <taxon>Actinomycetes</taxon>
        <taxon>Mycobacteriales</taxon>
        <taxon>Nocardiaceae</taxon>
        <taxon>Nocardia</taxon>
    </lineage>
</organism>
<feature type="region of interest" description="Disordered" evidence="2">
    <location>
        <begin position="187"/>
        <end position="217"/>
    </location>
</feature>
<protein>
    <submittedName>
        <fullName evidence="4">CHAP domain-containing protein</fullName>
    </submittedName>
</protein>
<dbReference type="RefSeq" id="WP_067874074.1">
    <property type="nucleotide sequence ID" value="NZ_JAAXOP010000013.1"/>
</dbReference>
<dbReference type="InterPro" id="IPR038765">
    <property type="entry name" value="Papain-like_cys_pep_sf"/>
</dbReference>
<dbReference type="AlphaFoldDB" id="A0A846Y528"/>
<feature type="domain" description="Peptidase C51" evidence="3">
    <location>
        <begin position="254"/>
        <end position="339"/>
    </location>
</feature>
<proteinExistence type="predicted"/>
<sequence>MSPITVERLEIAPLPHPAGASAGLNAVIDAVEKHIDRSILLLASGDPGSAPDFTLWLDRRKLPGERDLDRPENRSDVVEKYTDRQQEVKDLTAELDRKNNAINDSQVAAFGTSNRAYENITDVVRDLRGRLEDAPAPTEGPDHVYRLSAAAEITLLLALVNAADRVHEEVVTAVDGIDTQARDIQGSAPAVPRGYDHNNGGMPAATNPYQPPQASAASYRITDPKEEPVDKMLALARGEVGTSETSDAFAEKPYNNGSAWCASFTSWLWNEAGYDVSWTDFDYVPAVWNDAAAMGLQAGAAQAQPGDLIVFDWEGDGTPDHIGVVDSVNGGTIHTIEGNSSDRVQRMQYAMNSGNIVGIVKQPPTGTDQRM</sequence>
<evidence type="ECO:0000256" key="1">
    <source>
        <dbReference type="SAM" id="Coils"/>
    </source>
</evidence>
<reference evidence="4 5" key="1">
    <citation type="submission" date="2020-04" db="EMBL/GenBank/DDBJ databases">
        <title>MicrobeNet Type strains.</title>
        <authorList>
            <person name="Nicholson A.C."/>
        </authorList>
    </citation>
    <scope>NUCLEOTIDE SEQUENCE [LARGE SCALE GENOMIC DNA]</scope>
    <source>
        <strain evidence="4 5">JCM 12354</strain>
    </source>
</reference>
<dbReference type="SUPFAM" id="SSF54001">
    <property type="entry name" value="Cysteine proteinases"/>
    <property type="match status" value="1"/>
</dbReference>
<gene>
    <name evidence="4" type="ORF">HGA08_21705</name>
</gene>
<evidence type="ECO:0000256" key="2">
    <source>
        <dbReference type="SAM" id="MobiDB-lite"/>
    </source>
</evidence>
<feature type="coiled-coil region" evidence="1">
    <location>
        <begin position="81"/>
        <end position="108"/>
    </location>
</feature>
<dbReference type="EMBL" id="JAAXOP010000013">
    <property type="protein sequence ID" value="NKY52821.1"/>
    <property type="molecule type" value="Genomic_DNA"/>
</dbReference>
<name>A0A846Y528_9NOCA</name>
<evidence type="ECO:0000259" key="3">
    <source>
        <dbReference type="Pfam" id="PF05257"/>
    </source>
</evidence>
<keyword evidence="5" id="KW-1185">Reference proteome</keyword>
<comment type="caution">
    <text evidence="4">The sequence shown here is derived from an EMBL/GenBank/DDBJ whole genome shotgun (WGS) entry which is preliminary data.</text>
</comment>
<dbReference type="Pfam" id="PF05257">
    <property type="entry name" value="CHAP"/>
    <property type="match status" value="1"/>
</dbReference>
<accession>A0A846Y528</accession>
<dbReference type="Proteomes" id="UP000565711">
    <property type="component" value="Unassembled WGS sequence"/>
</dbReference>
<dbReference type="InterPro" id="IPR007921">
    <property type="entry name" value="CHAP_dom"/>
</dbReference>
<dbReference type="Gene3D" id="3.90.1720.10">
    <property type="entry name" value="endopeptidase domain like (from Nostoc punctiforme)"/>
    <property type="match status" value="1"/>
</dbReference>
<evidence type="ECO:0000313" key="5">
    <source>
        <dbReference type="Proteomes" id="UP000565711"/>
    </source>
</evidence>
<keyword evidence="1" id="KW-0175">Coiled coil</keyword>